<organism evidence="1 2">
    <name type="scientific">Gossypium trilobum</name>
    <dbReference type="NCBI Taxonomy" id="34281"/>
    <lineage>
        <taxon>Eukaryota</taxon>
        <taxon>Viridiplantae</taxon>
        <taxon>Streptophyta</taxon>
        <taxon>Embryophyta</taxon>
        <taxon>Tracheophyta</taxon>
        <taxon>Spermatophyta</taxon>
        <taxon>Magnoliopsida</taxon>
        <taxon>eudicotyledons</taxon>
        <taxon>Gunneridae</taxon>
        <taxon>Pentapetalae</taxon>
        <taxon>rosids</taxon>
        <taxon>malvids</taxon>
        <taxon>Malvales</taxon>
        <taxon>Malvaceae</taxon>
        <taxon>Malvoideae</taxon>
        <taxon>Gossypium</taxon>
    </lineage>
</organism>
<dbReference type="Proteomes" id="UP000593568">
    <property type="component" value="Unassembled WGS sequence"/>
</dbReference>
<dbReference type="EMBL" id="JABEZW010000002">
    <property type="protein sequence ID" value="MBA0759195.1"/>
    <property type="molecule type" value="Genomic_DNA"/>
</dbReference>
<dbReference type="AlphaFoldDB" id="A0A7J9DFG9"/>
<evidence type="ECO:0000313" key="2">
    <source>
        <dbReference type="Proteomes" id="UP000593568"/>
    </source>
</evidence>
<reference evidence="1 2" key="1">
    <citation type="journal article" date="2019" name="Genome Biol. Evol.">
        <title>Insights into the evolution of the New World diploid cottons (Gossypium, subgenus Houzingenia) based on genome sequencing.</title>
        <authorList>
            <person name="Grover C.E."/>
            <person name="Arick M.A. 2nd"/>
            <person name="Thrash A."/>
            <person name="Conover J.L."/>
            <person name="Sanders W.S."/>
            <person name="Peterson D.G."/>
            <person name="Frelichowski J.E."/>
            <person name="Scheffler J.A."/>
            <person name="Scheffler B.E."/>
            <person name="Wendel J.F."/>
        </authorList>
    </citation>
    <scope>NUCLEOTIDE SEQUENCE [LARGE SCALE GENOMIC DNA]</scope>
    <source>
        <strain evidence="1">8</strain>
        <tissue evidence="1">Leaf</tissue>
    </source>
</reference>
<gene>
    <name evidence="1" type="ORF">Gotri_022115</name>
</gene>
<accession>A0A7J9DFG9</accession>
<name>A0A7J9DFG9_9ROSI</name>
<proteinExistence type="predicted"/>
<protein>
    <submittedName>
        <fullName evidence="1">Uncharacterized protein</fullName>
    </submittedName>
</protein>
<keyword evidence="2" id="KW-1185">Reference proteome</keyword>
<comment type="caution">
    <text evidence="1">The sequence shown here is derived from an EMBL/GenBank/DDBJ whole genome shotgun (WGS) entry which is preliminary data.</text>
</comment>
<evidence type="ECO:0000313" key="1">
    <source>
        <dbReference type="EMBL" id="MBA0759195.1"/>
    </source>
</evidence>
<sequence>MLFRAVVCLQHMQDHNQYEKSCIHRISFIQSRLNVCQEFSVIILISYS</sequence>